<dbReference type="AlphaFoldDB" id="A0A4R5KP83"/>
<reference evidence="1 2" key="1">
    <citation type="submission" date="2019-03" db="EMBL/GenBank/DDBJ databases">
        <title>This is whole genome sequence of Paenibacillus sp MS74 strain.</title>
        <authorList>
            <person name="Trinh H.N."/>
        </authorList>
    </citation>
    <scope>NUCLEOTIDE SEQUENCE [LARGE SCALE GENOMIC DNA]</scope>
    <source>
        <strain evidence="1 2">MS74</strain>
    </source>
</reference>
<dbReference type="Proteomes" id="UP000295636">
    <property type="component" value="Unassembled WGS sequence"/>
</dbReference>
<protein>
    <submittedName>
        <fullName evidence="1">Uncharacterized protein</fullName>
    </submittedName>
</protein>
<gene>
    <name evidence="1" type="ORF">E1757_12900</name>
</gene>
<comment type="caution">
    <text evidence="1">The sequence shown here is derived from an EMBL/GenBank/DDBJ whole genome shotgun (WGS) entry which is preliminary data.</text>
</comment>
<evidence type="ECO:0000313" key="1">
    <source>
        <dbReference type="EMBL" id="TDF97513.1"/>
    </source>
</evidence>
<organism evidence="1 2">
    <name type="scientific">Paenibacillus piri</name>
    <dbReference type="NCBI Taxonomy" id="2547395"/>
    <lineage>
        <taxon>Bacteria</taxon>
        <taxon>Bacillati</taxon>
        <taxon>Bacillota</taxon>
        <taxon>Bacilli</taxon>
        <taxon>Bacillales</taxon>
        <taxon>Paenibacillaceae</taxon>
        <taxon>Paenibacillus</taxon>
    </lineage>
</organism>
<proteinExistence type="predicted"/>
<keyword evidence="2" id="KW-1185">Reference proteome</keyword>
<sequence>MKPKPLILLTCSESEKIPLSVVRDLDRMDDGDPEVPPQFACACGGAMYPEYYKGVHGYEYRIEDRLIKKEVAEDTRVEQ</sequence>
<dbReference type="OrthoDB" id="1808986at2"/>
<dbReference type="EMBL" id="SMRT01000005">
    <property type="protein sequence ID" value="TDF97513.1"/>
    <property type="molecule type" value="Genomic_DNA"/>
</dbReference>
<accession>A0A4R5KP83</accession>
<evidence type="ECO:0000313" key="2">
    <source>
        <dbReference type="Proteomes" id="UP000295636"/>
    </source>
</evidence>
<name>A0A4R5KP83_9BACL</name>